<dbReference type="CDD" id="cd17546">
    <property type="entry name" value="REC_hyHK_CKI1_RcsC-like"/>
    <property type="match status" value="1"/>
</dbReference>
<dbReference type="AlphaFoldDB" id="A0A5N5XE92"/>
<proteinExistence type="predicted"/>
<keyword evidence="2" id="KW-0902">Two-component regulatory system</keyword>
<evidence type="ECO:0000256" key="3">
    <source>
        <dbReference type="PROSITE-ProRule" id="PRU00169"/>
    </source>
</evidence>
<dbReference type="PANTHER" id="PTHR45339:SF1">
    <property type="entry name" value="HYBRID SIGNAL TRANSDUCTION HISTIDINE KINASE J"/>
    <property type="match status" value="1"/>
</dbReference>
<gene>
    <name evidence="6" type="ORF">BDV29DRAFT_196849</name>
</gene>
<dbReference type="Pfam" id="PF00512">
    <property type="entry name" value="HisKA"/>
    <property type="match status" value="1"/>
</dbReference>
<organism evidence="6 7">
    <name type="scientific">Aspergillus leporis</name>
    <dbReference type="NCBI Taxonomy" id="41062"/>
    <lineage>
        <taxon>Eukaryota</taxon>
        <taxon>Fungi</taxon>
        <taxon>Dikarya</taxon>
        <taxon>Ascomycota</taxon>
        <taxon>Pezizomycotina</taxon>
        <taxon>Eurotiomycetes</taxon>
        <taxon>Eurotiomycetidae</taxon>
        <taxon>Eurotiales</taxon>
        <taxon>Aspergillaceae</taxon>
        <taxon>Aspergillus</taxon>
        <taxon>Aspergillus subgen. Circumdati</taxon>
    </lineage>
</organism>
<feature type="domain" description="Histidine kinase" evidence="4">
    <location>
        <begin position="258"/>
        <end position="450"/>
    </location>
</feature>
<dbReference type="FunFam" id="3.30.565.10:FF:000010">
    <property type="entry name" value="Sensor histidine kinase RcsC"/>
    <property type="match status" value="1"/>
</dbReference>
<evidence type="ECO:0000259" key="4">
    <source>
        <dbReference type="PROSITE" id="PS50109"/>
    </source>
</evidence>
<name>A0A5N5XE92_9EURO</name>
<evidence type="ECO:0000313" key="6">
    <source>
        <dbReference type="EMBL" id="KAB8078387.1"/>
    </source>
</evidence>
<dbReference type="SMART" id="SM00387">
    <property type="entry name" value="HATPase_c"/>
    <property type="match status" value="1"/>
</dbReference>
<keyword evidence="7" id="KW-1185">Reference proteome</keyword>
<evidence type="ECO:0000256" key="1">
    <source>
        <dbReference type="ARBA" id="ARBA00022553"/>
    </source>
</evidence>
<dbReference type="PROSITE" id="PS50110">
    <property type="entry name" value="RESPONSE_REGULATORY"/>
    <property type="match status" value="1"/>
</dbReference>
<sequence>MAYSYGVLELTSPLEFSVSHIHGVLGQDGGDVQISREVLSAILDALNQSANTERVLALAGTECSFLQHELKEDLCEASKTITTVAKNEVFTDKHPRAQPREVLVHAAGRSHTSTEDFSDKTTETSISEDYYPMTRGIDDTPDSLWKFGDELGKLTQDLGAYEPFHREMGVSNISGRVKSIDELGRSPRIAANPTVYKQAISPGGFKETTSARASGEMTKLKESINSMIPTLQKAFEHCTTARDAAESAYNSKSELLATMSHEIRTPVHGIIGMACLGLEADGLPATAHEAQYMIHEVSRMTIESIPFNLGSTVFSMLKPLAVEANKRLIDITYKDPNRLYQVLANLVGNALKFTKRGNIKVSIKTAHQQTNECTLELSIADTGVGIEESKLDLIFRKFQQANDSVARNFGGTGLGLAISKILVNLMGGDIWVTSAVGIGSTFSFTCQLKLESQSAVTKRVLPNEDLTVFYVTAHLQESATTCQTLTELGFRLRVFSEDEIQRWDIQNQNQSLEPVDILVVETVETACALRAHSFLSSTPIVLFNSKQSAPLRVHMKSAFNLGIVSYIMSPDSASSNESSLVSTLQDRSSYSKARQTTPFSDLLAEDNEVFRLVAIKALKGCASDITVVSNGLQALREYQGRQYDVVVMDVKMPVMGGLEATSKIRQYEKDHNLKRTPGIALTADTMPGDHGKCLEAGMDEYVSKPLNQDQLLKAIFSWILQEMRP</sequence>
<evidence type="ECO:0000313" key="7">
    <source>
        <dbReference type="Proteomes" id="UP000326565"/>
    </source>
</evidence>
<dbReference type="SMART" id="SM00448">
    <property type="entry name" value="REC"/>
    <property type="match status" value="1"/>
</dbReference>
<dbReference type="InterPro" id="IPR001789">
    <property type="entry name" value="Sig_transdc_resp-reg_receiver"/>
</dbReference>
<dbReference type="InterPro" id="IPR004358">
    <property type="entry name" value="Sig_transdc_His_kin-like_C"/>
</dbReference>
<dbReference type="Gene3D" id="3.40.50.2300">
    <property type="match status" value="1"/>
</dbReference>
<dbReference type="OrthoDB" id="60033at2759"/>
<dbReference type="Gene3D" id="1.10.287.130">
    <property type="match status" value="1"/>
</dbReference>
<dbReference type="InterPro" id="IPR036097">
    <property type="entry name" value="HisK_dim/P_sf"/>
</dbReference>
<dbReference type="PANTHER" id="PTHR45339">
    <property type="entry name" value="HYBRID SIGNAL TRANSDUCTION HISTIDINE KINASE J"/>
    <property type="match status" value="1"/>
</dbReference>
<feature type="modified residue" description="4-aspartylphosphate" evidence="3">
    <location>
        <position position="649"/>
    </location>
</feature>
<evidence type="ECO:0000256" key="2">
    <source>
        <dbReference type="ARBA" id="ARBA00023012"/>
    </source>
</evidence>
<dbReference type="EMBL" id="ML732158">
    <property type="protein sequence ID" value="KAB8078387.1"/>
    <property type="molecule type" value="Genomic_DNA"/>
</dbReference>
<dbReference type="SMART" id="SM00388">
    <property type="entry name" value="HisKA"/>
    <property type="match status" value="1"/>
</dbReference>
<dbReference type="PROSITE" id="PS50109">
    <property type="entry name" value="HIS_KIN"/>
    <property type="match status" value="1"/>
</dbReference>
<dbReference type="PRINTS" id="PR00344">
    <property type="entry name" value="BCTRLSENSOR"/>
</dbReference>
<dbReference type="InterPro" id="IPR036890">
    <property type="entry name" value="HATPase_C_sf"/>
</dbReference>
<dbReference type="InterPro" id="IPR003594">
    <property type="entry name" value="HATPase_dom"/>
</dbReference>
<dbReference type="GO" id="GO:0000155">
    <property type="term" value="F:phosphorelay sensor kinase activity"/>
    <property type="evidence" value="ECO:0007669"/>
    <property type="project" value="InterPro"/>
</dbReference>
<reference evidence="6 7" key="1">
    <citation type="submission" date="2019-04" db="EMBL/GenBank/DDBJ databases">
        <title>Friends and foes A comparative genomics study of 23 Aspergillus species from section Flavi.</title>
        <authorList>
            <consortium name="DOE Joint Genome Institute"/>
            <person name="Kjaerbolling I."/>
            <person name="Vesth T."/>
            <person name="Frisvad J.C."/>
            <person name="Nybo J.L."/>
            <person name="Theobald S."/>
            <person name="Kildgaard S."/>
            <person name="Isbrandt T."/>
            <person name="Kuo A."/>
            <person name="Sato A."/>
            <person name="Lyhne E.K."/>
            <person name="Kogle M.E."/>
            <person name="Wiebenga A."/>
            <person name="Kun R.S."/>
            <person name="Lubbers R.J."/>
            <person name="Makela M.R."/>
            <person name="Barry K."/>
            <person name="Chovatia M."/>
            <person name="Clum A."/>
            <person name="Daum C."/>
            <person name="Haridas S."/>
            <person name="He G."/>
            <person name="LaButti K."/>
            <person name="Lipzen A."/>
            <person name="Mondo S."/>
            <person name="Riley R."/>
            <person name="Salamov A."/>
            <person name="Simmons B.A."/>
            <person name="Magnuson J.K."/>
            <person name="Henrissat B."/>
            <person name="Mortensen U.H."/>
            <person name="Larsen T.O."/>
            <person name="Devries R.P."/>
            <person name="Grigoriev I.V."/>
            <person name="Machida M."/>
            <person name="Baker S.E."/>
            <person name="Andersen M.R."/>
        </authorList>
    </citation>
    <scope>NUCLEOTIDE SEQUENCE [LARGE SCALE GENOMIC DNA]</scope>
    <source>
        <strain evidence="6 7">CBS 151.66</strain>
    </source>
</reference>
<dbReference type="InterPro" id="IPR011006">
    <property type="entry name" value="CheY-like_superfamily"/>
</dbReference>
<dbReference type="CDD" id="cd16922">
    <property type="entry name" value="HATPase_EvgS-ArcB-TorS-like"/>
    <property type="match status" value="1"/>
</dbReference>
<dbReference type="InterPro" id="IPR005467">
    <property type="entry name" value="His_kinase_dom"/>
</dbReference>
<dbReference type="Pfam" id="PF00072">
    <property type="entry name" value="Response_reg"/>
    <property type="match status" value="1"/>
</dbReference>
<accession>A0A5N5XE92</accession>
<dbReference type="Pfam" id="PF02518">
    <property type="entry name" value="HATPase_c"/>
    <property type="match status" value="1"/>
</dbReference>
<dbReference type="GO" id="GO:0071474">
    <property type="term" value="P:cellular hyperosmotic response"/>
    <property type="evidence" value="ECO:0007669"/>
    <property type="project" value="TreeGrafter"/>
</dbReference>
<keyword evidence="1 3" id="KW-0597">Phosphoprotein</keyword>
<dbReference type="Gene3D" id="3.30.565.10">
    <property type="entry name" value="Histidine kinase-like ATPase, C-terminal domain"/>
    <property type="match status" value="1"/>
</dbReference>
<evidence type="ECO:0008006" key="8">
    <source>
        <dbReference type="Google" id="ProtNLM"/>
    </source>
</evidence>
<feature type="domain" description="Response regulatory" evidence="5">
    <location>
        <begin position="600"/>
        <end position="719"/>
    </location>
</feature>
<dbReference type="Proteomes" id="UP000326565">
    <property type="component" value="Unassembled WGS sequence"/>
</dbReference>
<protein>
    <recommendedName>
        <fullName evidence="8">Histidine kinase</fullName>
    </recommendedName>
</protein>
<dbReference type="SUPFAM" id="SSF55874">
    <property type="entry name" value="ATPase domain of HSP90 chaperone/DNA topoisomerase II/histidine kinase"/>
    <property type="match status" value="1"/>
</dbReference>
<dbReference type="CDD" id="cd00082">
    <property type="entry name" value="HisKA"/>
    <property type="match status" value="1"/>
</dbReference>
<dbReference type="SUPFAM" id="SSF47384">
    <property type="entry name" value="Homodimeric domain of signal transducing histidine kinase"/>
    <property type="match status" value="1"/>
</dbReference>
<dbReference type="SUPFAM" id="SSF52172">
    <property type="entry name" value="CheY-like"/>
    <property type="match status" value="1"/>
</dbReference>
<dbReference type="InterPro" id="IPR003661">
    <property type="entry name" value="HisK_dim/P_dom"/>
</dbReference>
<evidence type="ECO:0000259" key="5">
    <source>
        <dbReference type="PROSITE" id="PS50110"/>
    </source>
</evidence>